<organism evidence="1 2">
    <name type="scientific">Nitrococcus mobilis Nb-231</name>
    <dbReference type="NCBI Taxonomy" id="314278"/>
    <lineage>
        <taxon>Bacteria</taxon>
        <taxon>Pseudomonadati</taxon>
        <taxon>Pseudomonadota</taxon>
        <taxon>Gammaproteobacteria</taxon>
        <taxon>Chromatiales</taxon>
        <taxon>Ectothiorhodospiraceae</taxon>
        <taxon>Nitrococcus</taxon>
    </lineage>
</organism>
<reference evidence="1 2" key="1">
    <citation type="submission" date="2006-02" db="EMBL/GenBank/DDBJ databases">
        <authorList>
            <person name="Waterbury J."/>
            <person name="Ferriera S."/>
            <person name="Johnson J."/>
            <person name="Kravitz S."/>
            <person name="Halpern A."/>
            <person name="Remington K."/>
            <person name="Beeson K."/>
            <person name="Tran B."/>
            <person name="Rogers Y.-H."/>
            <person name="Friedman R."/>
            <person name="Venter J.C."/>
        </authorList>
    </citation>
    <scope>NUCLEOTIDE SEQUENCE [LARGE SCALE GENOMIC DNA]</scope>
    <source>
        <strain evidence="1 2">Nb-231</strain>
    </source>
</reference>
<dbReference type="EMBL" id="AAOF01000001">
    <property type="protein sequence ID" value="EAR23529.1"/>
    <property type="molecule type" value="Genomic_DNA"/>
</dbReference>
<evidence type="ECO:0000313" key="2">
    <source>
        <dbReference type="Proteomes" id="UP000003374"/>
    </source>
</evidence>
<dbReference type="HOGENOM" id="CLU_3422996_0_0_6"/>
<dbReference type="AlphaFoldDB" id="A4BMJ1"/>
<sequence>MLSFIGEMTMASGYLSITSPGLF</sequence>
<evidence type="ECO:0000313" key="1">
    <source>
        <dbReference type="EMBL" id="EAR23529.1"/>
    </source>
</evidence>
<comment type="caution">
    <text evidence="1">The sequence shown here is derived from an EMBL/GenBank/DDBJ whole genome shotgun (WGS) entry which is preliminary data.</text>
</comment>
<keyword evidence="2" id="KW-1185">Reference proteome</keyword>
<gene>
    <name evidence="1" type="ORF">NB231_16953</name>
</gene>
<protein>
    <submittedName>
        <fullName evidence="1">Uncharacterized protein</fullName>
    </submittedName>
</protein>
<proteinExistence type="predicted"/>
<name>A4BMJ1_9GAMM</name>
<dbReference type="Proteomes" id="UP000003374">
    <property type="component" value="Unassembled WGS sequence"/>
</dbReference>
<accession>A4BMJ1</accession>